<gene>
    <name evidence="1" type="ORF">ElyMa_000878800</name>
</gene>
<keyword evidence="2" id="KW-1185">Reference proteome</keyword>
<dbReference type="InterPro" id="IPR036397">
    <property type="entry name" value="RNaseH_sf"/>
</dbReference>
<sequence>MVWQGMAVAGKTPLVTVHGNFTAPPYIEEILRPQVVPALHSQGPNFMQDNAPSHRARMTILPSDFTKTSQFSIHDLSTHLICSHGAFMGLA</sequence>
<proteinExistence type="predicted"/>
<name>A0AAV4H571_9GAST</name>
<comment type="caution">
    <text evidence="1">The sequence shown here is derived from an EMBL/GenBank/DDBJ whole genome shotgun (WGS) entry which is preliminary data.</text>
</comment>
<accession>A0AAV4H571</accession>
<dbReference type="EMBL" id="BMAT01001809">
    <property type="protein sequence ID" value="GFR92899.1"/>
    <property type="molecule type" value="Genomic_DNA"/>
</dbReference>
<dbReference type="AlphaFoldDB" id="A0AAV4H571"/>
<dbReference type="Proteomes" id="UP000762676">
    <property type="component" value="Unassembled WGS sequence"/>
</dbReference>
<dbReference type="GO" id="GO:0003676">
    <property type="term" value="F:nucleic acid binding"/>
    <property type="evidence" value="ECO:0007669"/>
    <property type="project" value="InterPro"/>
</dbReference>
<dbReference type="Gene3D" id="3.30.420.10">
    <property type="entry name" value="Ribonuclease H-like superfamily/Ribonuclease H"/>
    <property type="match status" value="1"/>
</dbReference>
<organism evidence="1 2">
    <name type="scientific">Elysia marginata</name>
    <dbReference type="NCBI Taxonomy" id="1093978"/>
    <lineage>
        <taxon>Eukaryota</taxon>
        <taxon>Metazoa</taxon>
        <taxon>Spiralia</taxon>
        <taxon>Lophotrochozoa</taxon>
        <taxon>Mollusca</taxon>
        <taxon>Gastropoda</taxon>
        <taxon>Heterobranchia</taxon>
        <taxon>Euthyneura</taxon>
        <taxon>Panpulmonata</taxon>
        <taxon>Sacoglossa</taxon>
        <taxon>Placobranchoidea</taxon>
        <taxon>Plakobranchidae</taxon>
        <taxon>Elysia</taxon>
    </lineage>
</organism>
<protein>
    <submittedName>
        <fullName evidence="1">Transposable element Tc1 transposase</fullName>
    </submittedName>
</protein>
<evidence type="ECO:0000313" key="2">
    <source>
        <dbReference type="Proteomes" id="UP000762676"/>
    </source>
</evidence>
<evidence type="ECO:0000313" key="1">
    <source>
        <dbReference type="EMBL" id="GFR92899.1"/>
    </source>
</evidence>
<reference evidence="1 2" key="1">
    <citation type="journal article" date="2021" name="Elife">
        <title>Chloroplast acquisition without the gene transfer in kleptoplastic sea slugs, Plakobranchus ocellatus.</title>
        <authorList>
            <person name="Maeda T."/>
            <person name="Takahashi S."/>
            <person name="Yoshida T."/>
            <person name="Shimamura S."/>
            <person name="Takaki Y."/>
            <person name="Nagai Y."/>
            <person name="Toyoda A."/>
            <person name="Suzuki Y."/>
            <person name="Arimoto A."/>
            <person name="Ishii H."/>
            <person name="Satoh N."/>
            <person name="Nishiyama T."/>
            <person name="Hasebe M."/>
            <person name="Maruyama T."/>
            <person name="Minagawa J."/>
            <person name="Obokata J."/>
            <person name="Shigenobu S."/>
        </authorList>
    </citation>
    <scope>NUCLEOTIDE SEQUENCE [LARGE SCALE GENOMIC DNA]</scope>
</reference>